<accession>A0A5B7I8R6</accession>
<gene>
    <name evidence="2" type="ORF">E2C01_076446</name>
</gene>
<evidence type="ECO:0000313" key="3">
    <source>
        <dbReference type="Proteomes" id="UP000324222"/>
    </source>
</evidence>
<reference evidence="2 3" key="1">
    <citation type="submission" date="2019-05" db="EMBL/GenBank/DDBJ databases">
        <title>Another draft genome of Portunus trituberculatus and its Hox gene families provides insights of decapod evolution.</title>
        <authorList>
            <person name="Jeong J.-H."/>
            <person name="Song I."/>
            <person name="Kim S."/>
            <person name="Choi T."/>
            <person name="Kim D."/>
            <person name="Ryu S."/>
            <person name="Kim W."/>
        </authorList>
    </citation>
    <scope>NUCLEOTIDE SEQUENCE [LARGE SCALE GENOMIC DNA]</scope>
    <source>
        <tissue evidence="2">Muscle</tissue>
    </source>
</reference>
<keyword evidence="1" id="KW-0472">Membrane</keyword>
<comment type="caution">
    <text evidence="2">The sequence shown here is derived from an EMBL/GenBank/DDBJ whole genome shotgun (WGS) entry which is preliminary data.</text>
</comment>
<feature type="transmembrane region" description="Helical" evidence="1">
    <location>
        <begin position="134"/>
        <end position="154"/>
    </location>
</feature>
<sequence length="217" mass="23901">MRLRTEGLARGEVTLRSWVMKSVSVVEADGSGVMEEGLGGGGGGGGSEGVRGKGVRRLRGQPKGIAYYYYYRHLIDASLPTFLHRTSHYHLHLPIPLLHPPSLLLLLLLLLLLVRSAASLTICVWVTKPSLIRLLFYLAAAIACPICTSSFSSSSYSSSYTFFLPFLQLRPPPLLPPTPAFRFSICAFSLALSLHSDTHLLLRLCYEGRWKESRGKA</sequence>
<organism evidence="2 3">
    <name type="scientific">Portunus trituberculatus</name>
    <name type="common">Swimming crab</name>
    <name type="synonym">Neptunus trituberculatus</name>
    <dbReference type="NCBI Taxonomy" id="210409"/>
    <lineage>
        <taxon>Eukaryota</taxon>
        <taxon>Metazoa</taxon>
        <taxon>Ecdysozoa</taxon>
        <taxon>Arthropoda</taxon>
        <taxon>Crustacea</taxon>
        <taxon>Multicrustacea</taxon>
        <taxon>Malacostraca</taxon>
        <taxon>Eumalacostraca</taxon>
        <taxon>Eucarida</taxon>
        <taxon>Decapoda</taxon>
        <taxon>Pleocyemata</taxon>
        <taxon>Brachyura</taxon>
        <taxon>Eubrachyura</taxon>
        <taxon>Portunoidea</taxon>
        <taxon>Portunidae</taxon>
        <taxon>Portuninae</taxon>
        <taxon>Portunus</taxon>
    </lineage>
</organism>
<keyword evidence="1" id="KW-1133">Transmembrane helix</keyword>
<protein>
    <submittedName>
        <fullName evidence="2">Uncharacterized protein</fullName>
    </submittedName>
</protein>
<name>A0A5B7I8R6_PORTR</name>
<dbReference type="Proteomes" id="UP000324222">
    <property type="component" value="Unassembled WGS sequence"/>
</dbReference>
<keyword evidence="1" id="KW-0812">Transmembrane</keyword>
<keyword evidence="3" id="KW-1185">Reference proteome</keyword>
<dbReference type="AlphaFoldDB" id="A0A5B7I8R6"/>
<evidence type="ECO:0000313" key="2">
    <source>
        <dbReference type="EMBL" id="MPC81811.1"/>
    </source>
</evidence>
<dbReference type="EMBL" id="VSRR010058086">
    <property type="protein sequence ID" value="MPC81811.1"/>
    <property type="molecule type" value="Genomic_DNA"/>
</dbReference>
<proteinExistence type="predicted"/>
<feature type="transmembrane region" description="Helical" evidence="1">
    <location>
        <begin position="103"/>
        <end position="127"/>
    </location>
</feature>
<evidence type="ECO:0000256" key="1">
    <source>
        <dbReference type="SAM" id="Phobius"/>
    </source>
</evidence>